<gene>
    <name evidence="2" type="ORF">GA0061071_1027</name>
</gene>
<dbReference type="OrthoDB" id="1034332at2"/>
<dbReference type="RefSeq" id="WP_134319005.1">
    <property type="nucleotide sequence ID" value="NZ_FMAY01000002.1"/>
</dbReference>
<keyword evidence="1" id="KW-0812">Transmembrane</keyword>
<keyword evidence="1" id="KW-1133">Transmembrane helix</keyword>
<keyword evidence="1" id="KW-0472">Membrane</keyword>
<reference evidence="3" key="1">
    <citation type="submission" date="2016-08" db="EMBL/GenBank/DDBJ databases">
        <authorList>
            <person name="Varghese N."/>
            <person name="Submissions Spin"/>
        </authorList>
    </citation>
    <scope>NUCLEOTIDE SEQUENCE [LARGE SCALE GENOMIC DNA]</scope>
    <source>
        <strain evidence="3">REICA_082</strain>
    </source>
</reference>
<feature type="transmembrane region" description="Helical" evidence="1">
    <location>
        <begin position="66"/>
        <end position="85"/>
    </location>
</feature>
<protein>
    <submittedName>
        <fullName evidence="2">Uncharacterized protein</fullName>
    </submittedName>
</protein>
<feature type="transmembrane region" description="Helical" evidence="1">
    <location>
        <begin position="36"/>
        <end position="54"/>
    </location>
</feature>
<proteinExistence type="predicted"/>
<evidence type="ECO:0000313" key="2">
    <source>
        <dbReference type="EMBL" id="SCB83402.1"/>
    </source>
</evidence>
<sequence>MTREVHERRPVRTHNTRWAAAAARYLRQKGCTPDTIPLFSIVFAILSCLGFLAVWRVENITLQRGLLLFACLAAPIFFHVVRYYFT</sequence>
<dbReference type="Proteomes" id="UP000198975">
    <property type="component" value="Unassembled WGS sequence"/>
</dbReference>
<name>A0A1C3ZME2_9ENTR</name>
<organism evidence="2 3">
    <name type="scientific">Kosakonia oryzendophytica</name>
    <dbReference type="NCBI Taxonomy" id="1005665"/>
    <lineage>
        <taxon>Bacteria</taxon>
        <taxon>Pseudomonadati</taxon>
        <taxon>Pseudomonadota</taxon>
        <taxon>Gammaproteobacteria</taxon>
        <taxon>Enterobacterales</taxon>
        <taxon>Enterobacteriaceae</taxon>
        <taxon>Kosakonia</taxon>
    </lineage>
</organism>
<dbReference type="AlphaFoldDB" id="A0A1C3ZME2"/>
<keyword evidence="3" id="KW-1185">Reference proteome</keyword>
<evidence type="ECO:0000256" key="1">
    <source>
        <dbReference type="SAM" id="Phobius"/>
    </source>
</evidence>
<accession>A0A1C3ZME2</accession>
<evidence type="ECO:0000313" key="3">
    <source>
        <dbReference type="Proteomes" id="UP000198975"/>
    </source>
</evidence>
<dbReference type="EMBL" id="FMAY01000002">
    <property type="protein sequence ID" value="SCB83402.1"/>
    <property type="molecule type" value="Genomic_DNA"/>
</dbReference>